<evidence type="ECO:0000313" key="1">
    <source>
        <dbReference type="EMBL" id="KAI5069747.1"/>
    </source>
</evidence>
<dbReference type="AlphaFoldDB" id="A0A9D4ULM0"/>
<evidence type="ECO:0000313" key="2">
    <source>
        <dbReference type="Proteomes" id="UP000886520"/>
    </source>
</evidence>
<organism evidence="1 2">
    <name type="scientific">Adiantum capillus-veneris</name>
    <name type="common">Maidenhair fern</name>
    <dbReference type="NCBI Taxonomy" id="13818"/>
    <lineage>
        <taxon>Eukaryota</taxon>
        <taxon>Viridiplantae</taxon>
        <taxon>Streptophyta</taxon>
        <taxon>Embryophyta</taxon>
        <taxon>Tracheophyta</taxon>
        <taxon>Polypodiopsida</taxon>
        <taxon>Polypodiidae</taxon>
        <taxon>Polypodiales</taxon>
        <taxon>Pteridineae</taxon>
        <taxon>Pteridaceae</taxon>
        <taxon>Vittarioideae</taxon>
        <taxon>Adiantum</taxon>
    </lineage>
</organism>
<name>A0A9D4ULM0_ADICA</name>
<dbReference type="Proteomes" id="UP000886520">
    <property type="component" value="Chromosome 15"/>
</dbReference>
<dbReference type="EMBL" id="JABFUD020000015">
    <property type="protein sequence ID" value="KAI5069747.1"/>
    <property type="molecule type" value="Genomic_DNA"/>
</dbReference>
<accession>A0A9D4ULM0</accession>
<proteinExistence type="predicted"/>
<keyword evidence="2" id="KW-1185">Reference proteome</keyword>
<sequence length="109" mass="12937">WEARHVSECNYKWSAIGSRMDEEQADNPLVQYGYAIAAYVSTTSISAGSLFSVHNMHDQLYILHQPGYKRYHHQRVVLLLLHSRAHHHSRRLLYGCHLFAYHHHHRRCY</sequence>
<comment type="caution">
    <text evidence="1">The sequence shown here is derived from an EMBL/GenBank/DDBJ whole genome shotgun (WGS) entry which is preliminary data.</text>
</comment>
<feature type="non-terminal residue" evidence="1">
    <location>
        <position position="1"/>
    </location>
</feature>
<gene>
    <name evidence="1" type="ORF">GOP47_0016048</name>
</gene>
<protein>
    <submittedName>
        <fullName evidence="1">Uncharacterized protein</fullName>
    </submittedName>
</protein>
<reference evidence="1" key="1">
    <citation type="submission" date="2021-01" db="EMBL/GenBank/DDBJ databases">
        <title>Adiantum capillus-veneris genome.</title>
        <authorList>
            <person name="Fang Y."/>
            <person name="Liao Q."/>
        </authorList>
    </citation>
    <scope>NUCLEOTIDE SEQUENCE</scope>
    <source>
        <strain evidence="1">H3</strain>
        <tissue evidence="1">Leaf</tissue>
    </source>
</reference>